<dbReference type="SUPFAM" id="SSF47954">
    <property type="entry name" value="Cyclin-like"/>
    <property type="match status" value="2"/>
</dbReference>
<gene>
    <name evidence="4" type="ORF">B0F90DRAFT_1809301</name>
</gene>
<dbReference type="InterPro" id="IPR013763">
    <property type="entry name" value="Cyclin-like_dom"/>
</dbReference>
<keyword evidence="5" id="KW-1185">Reference proteome</keyword>
<dbReference type="Pfam" id="PF00134">
    <property type="entry name" value="Cyclin_N"/>
    <property type="match status" value="1"/>
</dbReference>
<feature type="region of interest" description="Disordered" evidence="2">
    <location>
        <begin position="1"/>
        <end position="22"/>
    </location>
</feature>
<comment type="similarity">
    <text evidence="1">Belongs to the cyclin family.</text>
</comment>
<comment type="caution">
    <text evidence="4">The sequence shown here is derived from an EMBL/GenBank/DDBJ whole genome shotgun (WGS) entry which is preliminary data.</text>
</comment>
<dbReference type="InterPro" id="IPR036915">
    <property type="entry name" value="Cyclin-like_sf"/>
</dbReference>
<dbReference type="AlphaFoldDB" id="A0AAD4QQD5"/>
<feature type="compositionally biased region" description="Low complexity" evidence="2">
    <location>
        <begin position="286"/>
        <end position="301"/>
    </location>
</feature>
<evidence type="ECO:0000313" key="5">
    <source>
        <dbReference type="Proteomes" id="UP001203297"/>
    </source>
</evidence>
<dbReference type="InterPro" id="IPR006671">
    <property type="entry name" value="Cyclin_N"/>
</dbReference>
<dbReference type="Pfam" id="PF21797">
    <property type="entry name" value="CycT2-like_C"/>
    <property type="match status" value="1"/>
</dbReference>
<dbReference type="GO" id="GO:0006357">
    <property type="term" value="P:regulation of transcription by RNA polymerase II"/>
    <property type="evidence" value="ECO:0007669"/>
    <property type="project" value="InterPro"/>
</dbReference>
<protein>
    <submittedName>
        <fullName evidence="4">Cyclin-like protein</fullName>
    </submittedName>
</protein>
<dbReference type="Gene3D" id="1.10.472.10">
    <property type="entry name" value="Cyclin-like"/>
    <property type="match status" value="2"/>
</dbReference>
<dbReference type="GO" id="GO:0016538">
    <property type="term" value="F:cyclin-dependent protein serine/threonine kinase regulator activity"/>
    <property type="evidence" value="ECO:0007669"/>
    <property type="project" value="InterPro"/>
</dbReference>
<evidence type="ECO:0000313" key="4">
    <source>
        <dbReference type="EMBL" id="KAI0304493.1"/>
    </source>
</evidence>
<evidence type="ECO:0000259" key="3">
    <source>
        <dbReference type="SMART" id="SM00385"/>
    </source>
</evidence>
<feature type="domain" description="Cyclin-like" evidence="3">
    <location>
        <begin position="177"/>
        <end position="278"/>
    </location>
</feature>
<sequence>MAMDTFYRDPGPASQPSSYTQYHRPYFTPYDVVRFSEKQRGKLSTSQEEKARQQACGFIESVCAKIGFPRKTIATAQNLYHRFHLLFARKDFGYQDVTLAALYVSSKMHDTLKKPREILMASYIVRFPEQAAKSKSIVGEIDMDPAVLEQDRQRLLAVERLIVELICFNFTSRMPFPYVIKVGRDLKASKKLTKLAWRLTIDSQRTLVALQYPPHVVAIACLYLAALLSTFEQSESQVPPGCRSNHEIVAILGDHGPWEKKFQAQVDDLEAISHALLDLLISQTQNPSANTTPNTPSSPSPHISRGALHAAAPASYTSDQLMRLKIVMRETEHPPRSRTPLLGDGYQDPPDGADAIGRNEGTVRFLFGPHGGA</sequence>
<feature type="region of interest" description="Disordered" evidence="2">
    <location>
        <begin position="331"/>
        <end position="358"/>
    </location>
</feature>
<dbReference type="Proteomes" id="UP001203297">
    <property type="component" value="Unassembled WGS sequence"/>
</dbReference>
<dbReference type="SMART" id="SM00385">
    <property type="entry name" value="CYCLIN"/>
    <property type="match status" value="2"/>
</dbReference>
<dbReference type="InterPro" id="IPR043198">
    <property type="entry name" value="Cyclin/Ssn8"/>
</dbReference>
<proteinExistence type="inferred from homology"/>
<accession>A0AAD4QQD5</accession>
<feature type="domain" description="Cyclin-like" evidence="3">
    <location>
        <begin position="57"/>
        <end position="164"/>
    </location>
</feature>
<organism evidence="4 5">
    <name type="scientific">Multifurca ochricompacta</name>
    <dbReference type="NCBI Taxonomy" id="376703"/>
    <lineage>
        <taxon>Eukaryota</taxon>
        <taxon>Fungi</taxon>
        <taxon>Dikarya</taxon>
        <taxon>Basidiomycota</taxon>
        <taxon>Agaricomycotina</taxon>
        <taxon>Agaricomycetes</taxon>
        <taxon>Russulales</taxon>
        <taxon>Russulaceae</taxon>
        <taxon>Multifurca</taxon>
    </lineage>
</organism>
<feature type="region of interest" description="Disordered" evidence="2">
    <location>
        <begin position="285"/>
        <end position="308"/>
    </location>
</feature>
<evidence type="ECO:0000256" key="1">
    <source>
        <dbReference type="RuleBase" id="RU000383"/>
    </source>
</evidence>
<reference evidence="4" key="1">
    <citation type="journal article" date="2022" name="New Phytol.">
        <title>Evolutionary transition to the ectomycorrhizal habit in the genomes of a hyperdiverse lineage of mushroom-forming fungi.</title>
        <authorList>
            <person name="Looney B."/>
            <person name="Miyauchi S."/>
            <person name="Morin E."/>
            <person name="Drula E."/>
            <person name="Courty P.E."/>
            <person name="Kohler A."/>
            <person name="Kuo A."/>
            <person name="LaButti K."/>
            <person name="Pangilinan J."/>
            <person name="Lipzen A."/>
            <person name="Riley R."/>
            <person name="Andreopoulos W."/>
            <person name="He G."/>
            <person name="Johnson J."/>
            <person name="Nolan M."/>
            <person name="Tritt A."/>
            <person name="Barry K.W."/>
            <person name="Grigoriev I.V."/>
            <person name="Nagy L.G."/>
            <person name="Hibbett D."/>
            <person name="Henrissat B."/>
            <person name="Matheny P.B."/>
            <person name="Labbe J."/>
            <person name="Martin F.M."/>
        </authorList>
    </citation>
    <scope>NUCLEOTIDE SEQUENCE</scope>
    <source>
        <strain evidence="4">BPL690</strain>
    </source>
</reference>
<dbReference type="PANTHER" id="PTHR10026">
    <property type="entry name" value="CYCLIN"/>
    <property type="match status" value="1"/>
</dbReference>
<name>A0AAD4QQD5_9AGAM</name>
<keyword evidence="1" id="KW-0195">Cyclin</keyword>
<dbReference type="EMBL" id="WTXG01000007">
    <property type="protein sequence ID" value="KAI0304493.1"/>
    <property type="molecule type" value="Genomic_DNA"/>
</dbReference>
<evidence type="ECO:0000256" key="2">
    <source>
        <dbReference type="SAM" id="MobiDB-lite"/>
    </source>
</evidence>
<dbReference type="CDD" id="cd20546">
    <property type="entry name" value="CYCLIN_SpCG1C_ScCTK2-like_rpt2"/>
    <property type="match status" value="1"/>
</dbReference>